<dbReference type="Gene3D" id="3.40.50.1110">
    <property type="entry name" value="SGNH hydrolase"/>
    <property type="match status" value="1"/>
</dbReference>
<evidence type="ECO:0000256" key="1">
    <source>
        <dbReference type="ARBA" id="ARBA00008668"/>
    </source>
</evidence>
<comment type="similarity">
    <text evidence="1">Belongs to the 'GDSL' lipolytic enzyme family.</text>
</comment>
<accession>A0ABM8BVX5</accession>
<reference evidence="2 3" key="1">
    <citation type="journal article" date="2022" name="Front. Microbiol.">
        <title>Male-killing mechanisms vary between Spiroplasma species.</title>
        <authorList>
            <person name="Arai H."/>
            <person name="Inoue M."/>
            <person name="Kageyama D."/>
        </authorList>
    </citation>
    <scope>NUCLEOTIDE SEQUENCE [LARGE SCALE GENOMIC DNA]</scope>
    <source>
        <strain evidence="3">sHm</strain>
    </source>
</reference>
<name>A0ABM8BVX5_9MOLU</name>
<organism evidence="2 3">
    <name type="scientific">Spiroplasma ixodetis</name>
    <dbReference type="NCBI Taxonomy" id="2141"/>
    <lineage>
        <taxon>Bacteria</taxon>
        <taxon>Bacillati</taxon>
        <taxon>Mycoplasmatota</taxon>
        <taxon>Mollicutes</taxon>
        <taxon>Entomoplasmatales</taxon>
        <taxon>Spiroplasmataceae</taxon>
        <taxon>Spiroplasma</taxon>
    </lineage>
</organism>
<dbReference type="PROSITE" id="PS01098">
    <property type="entry name" value="LIPASE_GDSL_SER"/>
    <property type="match status" value="1"/>
</dbReference>
<dbReference type="InterPro" id="IPR036514">
    <property type="entry name" value="SGNH_hydro_sf"/>
</dbReference>
<evidence type="ECO:0000313" key="3">
    <source>
        <dbReference type="Proteomes" id="UP001163387"/>
    </source>
</evidence>
<protein>
    <submittedName>
        <fullName evidence="2">Uncharacterized protein</fullName>
    </submittedName>
</protein>
<gene>
    <name evidence="2" type="ORF">SHM_14700</name>
</gene>
<dbReference type="PANTHER" id="PTHR22835:SF659">
    <property type="entry name" value="GDSL LIPASE_ACYLHYDROLASE, PUTATIVE (AFU_ORTHOLOGUE AFUA_2G00510)-RELATED"/>
    <property type="match status" value="1"/>
</dbReference>
<dbReference type="InterPro" id="IPR008265">
    <property type="entry name" value="Lipase_GDSL_AS"/>
</dbReference>
<proteinExistence type="inferred from homology"/>
<dbReference type="Pfam" id="PF00657">
    <property type="entry name" value="Lipase_GDSL"/>
    <property type="match status" value="1"/>
</dbReference>
<dbReference type="RefSeq" id="WP_281747834.1">
    <property type="nucleotide sequence ID" value="NZ_AP026933.1"/>
</dbReference>
<dbReference type="InterPro" id="IPR001087">
    <property type="entry name" value="GDSL"/>
</dbReference>
<dbReference type="Proteomes" id="UP001163387">
    <property type="component" value="Chromosome"/>
</dbReference>
<dbReference type="PANTHER" id="PTHR22835">
    <property type="entry name" value="ZINC FINGER FYVE DOMAIN CONTAINING PROTEIN"/>
    <property type="match status" value="1"/>
</dbReference>
<dbReference type="SUPFAM" id="SSF52266">
    <property type="entry name" value="SGNH hydrolase"/>
    <property type="match status" value="1"/>
</dbReference>
<dbReference type="EMBL" id="AP026933">
    <property type="protein sequence ID" value="BDT03824.1"/>
    <property type="molecule type" value="Genomic_DNA"/>
</dbReference>
<keyword evidence="3" id="KW-1185">Reference proteome</keyword>
<sequence>MWGEVRKINHLLKILLLPSMLITTITSNSKAEKTVTDYHQLYVLGDSLSDTGSFVGAGSDFVQKSPLAPLWVAQVELGDPYYLNRSFSNGKVAAEILANKLHLNLQAGWKYTILNDAATYEQFGNNYAVGGAVAAENDSWTGEFYSNRFSLQHQMAALLSQHQNLQSDDLVFLESRNNDMLAAIDSGNYYKGLDIIYNAIIKEGDIIQELINKGIQHIVATDVPDFSLVPKYYETKSKF</sequence>
<evidence type="ECO:0000313" key="2">
    <source>
        <dbReference type="EMBL" id="BDT03824.1"/>
    </source>
</evidence>